<evidence type="ECO:0000313" key="8">
    <source>
        <dbReference type="Ensembl" id="ENSSMAP00000033883.2"/>
    </source>
</evidence>
<dbReference type="Pfam" id="PF00160">
    <property type="entry name" value="Pro_isomerase"/>
    <property type="match status" value="1"/>
</dbReference>
<dbReference type="PROSITE" id="PS00170">
    <property type="entry name" value="CSA_PPIASE_1"/>
    <property type="match status" value="1"/>
</dbReference>
<dbReference type="InterPro" id="IPR029000">
    <property type="entry name" value="Cyclophilin-like_dom_sf"/>
</dbReference>
<dbReference type="PANTHER" id="PTHR11071">
    <property type="entry name" value="PEPTIDYL-PROLYL CIS-TRANS ISOMERASE"/>
    <property type="match status" value="1"/>
</dbReference>
<dbReference type="FunFam" id="2.40.100.10:FF:000013">
    <property type="entry name" value="Peptidyl-prolyl cis-trans isomerase"/>
    <property type="match status" value="1"/>
</dbReference>
<reference evidence="8" key="1">
    <citation type="submission" date="2023-05" db="EMBL/GenBank/DDBJ databases">
        <title>High-quality long-read genome of Scophthalmus maximus.</title>
        <authorList>
            <person name="Lien S."/>
            <person name="Martinez P."/>
        </authorList>
    </citation>
    <scope>NUCLEOTIDE SEQUENCE [LARGE SCALE GENOMIC DNA]</scope>
</reference>
<dbReference type="EC" id="5.2.1.8" evidence="5"/>
<evidence type="ECO:0000256" key="2">
    <source>
        <dbReference type="ARBA" id="ARBA00002388"/>
    </source>
</evidence>
<feature type="domain" description="PPIase cyclophilin-type" evidence="7">
    <location>
        <begin position="125"/>
        <end position="281"/>
    </location>
</feature>
<name>A0A8D3BGK1_SCOMX</name>
<sequence length="283" mass="32481">MRRRRRRRRRRPGRRRRRRRRRPKKKKKKKTTTRKKKKKKKTTRKKKKKKKTTTEKEEEEEDDDQEKEEEEEEVPCKHQKWYSSVQVRSSRVAMMQMKSRVRYSSVGIAAARLFSSAPARNPAVFLDVEADGEPLGRVVIELNADVVPKTAENFRALCTGEHGFGYKGCVFHRIVPEFMCQGGDFTKHNGTGGKSIYGKTFKDENFKLKHSGAGTLSMANSGPHTNGSQFFICTTKTQWLDGKHVVFGQVREGMDVVTKMESFGLHDGGVIKKIVVTDCGEVT</sequence>
<evidence type="ECO:0000256" key="4">
    <source>
        <dbReference type="ARBA" id="ARBA00023235"/>
    </source>
</evidence>
<organism evidence="8 9">
    <name type="scientific">Scophthalmus maximus</name>
    <name type="common">Turbot</name>
    <name type="synonym">Psetta maxima</name>
    <dbReference type="NCBI Taxonomy" id="52904"/>
    <lineage>
        <taxon>Eukaryota</taxon>
        <taxon>Metazoa</taxon>
        <taxon>Chordata</taxon>
        <taxon>Craniata</taxon>
        <taxon>Vertebrata</taxon>
        <taxon>Euteleostomi</taxon>
        <taxon>Actinopterygii</taxon>
        <taxon>Neopterygii</taxon>
        <taxon>Teleostei</taxon>
        <taxon>Neoteleostei</taxon>
        <taxon>Acanthomorphata</taxon>
        <taxon>Carangaria</taxon>
        <taxon>Pleuronectiformes</taxon>
        <taxon>Pleuronectoidei</taxon>
        <taxon>Scophthalmidae</taxon>
        <taxon>Scophthalmus</taxon>
    </lineage>
</organism>
<comment type="function">
    <text evidence="2 5">PPIases accelerate the folding of proteins. It catalyzes the cis-trans isomerization of proline imidic peptide bonds in oligopeptides.</text>
</comment>
<evidence type="ECO:0000256" key="5">
    <source>
        <dbReference type="RuleBase" id="RU363019"/>
    </source>
</evidence>
<feature type="compositionally biased region" description="Basic residues" evidence="6">
    <location>
        <begin position="1"/>
        <end position="51"/>
    </location>
</feature>
<proteinExistence type="inferred from homology"/>
<feature type="compositionally biased region" description="Acidic residues" evidence="6">
    <location>
        <begin position="56"/>
        <end position="73"/>
    </location>
</feature>
<evidence type="ECO:0000259" key="7">
    <source>
        <dbReference type="PROSITE" id="PS50072"/>
    </source>
</evidence>
<dbReference type="GO" id="GO:0016018">
    <property type="term" value="F:cyclosporin A binding"/>
    <property type="evidence" value="ECO:0007669"/>
    <property type="project" value="TreeGrafter"/>
</dbReference>
<dbReference type="PROSITE" id="PS50072">
    <property type="entry name" value="CSA_PPIASE_2"/>
    <property type="match status" value="1"/>
</dbReference>
<evidence type="ECO:0000256" key="6">
    <source>
        <dbReference type="SAM" id="MobiDB-lite"/>
    </source>
</evidence>
<feature type="region of interest" description="Disordered" evidence="6">
    <location>
        <begin position="1"/>
        <end position="75"/>
    </location>
</feature>
<gene>
    <name evidence="8" type="primary">ppifa</name>
</gene>
<keyword evidence="3 5" id="KW-0697">Rotamase</keyword>
<dbReference type="InterPro" id="IPR020892">
    <property type="entry name" value="Cyclophilin-type_PPIase_CS"/>
</dbReference>
<dbReference type="Gene3D" id="2.40.100.10">
    <property type="entry name" value="Cyclophilin-like"/>
    <property type="match status" value="1"/>
</dbReference>
<dbReference type="GO" id="GO:0005739">
    <property type="term" value="C:mitochondrion"/>
    <property type="evidence" value="ECO:0007669"/>
    <property type="project" value="TreeGrafter"/>
</dbReference>
<comment type="catalytic activity">
    <reaction evidence="1 5">
        <text>[protein]-peptidylproline (omega=180) = [protein]-peptidylproline (omega=0)</text>
        <dbReference type="Rhea" id="RHEA:16237"/>
        <dbReference type="Rhea" id="RHEA-COMP:10747"/>
        <dbReference type="Rhea" id="RHEA-COMP:10748"/>
        <dbReference type="ChEBI" id="CHEBI:83833"/>
        <dbReference type="ChEBI" id="CHEBI:83834"/>
        <dbReference type="EC" id="5.2.1.8"/>
    </reaction>
</comment>
<dbReference type="InterPro" id="IPR002130">
    <property type="entry name" value="Cyclophilin-type_PPIase_dom"/>
</dbReference>
<protein>
    <recommendedName>
        <fullName evidence="5">Peptidyl-prolyl cis-trans isomerase</fullName>
        <shortName evidence="5">PPIase</shortName>
        <ecNumber evidence="5">5.2.1.8</ecNumber>
    </recommendedName>
</protein>
<reference evidence="8" key="2">
    <citation type="submission" date="2025-08" db="UniProtKB">
        <authorList>
            <consortium name="Ensembl"/>
        </authorList>
    </citation>
    <scope>IDENTIFICATION</scope>
</reference>
<evidence type="ECO:0000256" key="1">
    <source>
        <dbReference type="ARBA" id="ARBA00000971"/>
    </source>
</evidence>
<dbReference type="Ensembl" id="ENSSMAT00000034311.2">
    <property type="protein sequence ID" value="ENSSMAP00000033883.2"/>
    <property type="gene ID" value="ENSSMAG00000020729.2"/>
</dbReference>
<dbReference type="SUPFAM" id="SSF50891">
    <property type="entry name" value="Cyclophilin-like"/>
    <property type="match status" value="1"/>
</dbReference>
<comment type="similarity">
    <text evidence="5">Belongs to the cyclophilin-type PPIase family.</text>
</comment>
<dbReference type="GO" id="GO:0003755">
    <property type="term" value="F:peptidyl-prolyl cis-trans isomerase activity"/>
    <property type="evidence" value="ECO:0007669"/>
    <property type="project" value="UniProtKB-UniRule"/>
</dbReference>
<dbReference type="PANTHER" id="PTHR11071:SF579">
    <property type="entry name" value="PEPTIDYL-PROLYL CIS-TRANS ISOMERASE"/>
    <property type="match status" value="1"/>
</dbReference>
<accession>A0A8D3BGK1</accession>
<keyword evidence="4 5" id="KW-0413">Isomerase</keyword>
<evidence type="ECO:0000313" key="9">
    <source>
        <dbReference type="Proteomes" id="UP000694558"/>
    </source>
</evidence>
<dbReference type="GeneTree" id="ENSGT00940000166790"/>
<dbReference type="Proteomes" id="UP000694558">
    <property type="component" value="Chromosome 15"/>
</dbReference>
<dbReference type="GO" id="GO:0006457">
    <property type="term" value="P:protein folding"/>
    <property type="evidence" value="ECO:0007669"/>
    <property type="project" value="InterPro"/>
</dbReference>
<dbReference type="AlphaFoldDB" id="A0A8D3BGK1"/>
<evidence type="ECO:0000256" key="3">
    <source>
        <dbReference type="ARBA" id="ARBA00023110"/>
    </source>
</evidence>
<dbReference type="PRINTS" id="PR00153">
    <property type="entry name" value="CSAPPISMRASE"/>
</dbReference>
<dbReference type="CDD" id="cd01926">
    <property type="entry name" value="cyclophilin_ABH_like"/>
    <property type="match status" value="1"/>
</dbReference>